<organism evidence="4 5">
    <name type="scientific">Alteriqipengyuania halimionae</name>
    <dbReference type="NCBI Taxonomy" id="1926630"/>
    <lineage>
        <taxon>Bacteria</taxon>
        <taxon>Pseudomonadati</taxon>
        <taxon>Pseudomonadota</taxon>
        <taxon>Alphaproteobacteria</taxon>
        <taxon>Sphingomonadales</taxon>
        <taxon>Erythrobacteraceae</taxon>
        <taxon>Alteriqipengyuania</taxon>
    </lineage>
</organism>
<gene>
    <name evidence="4" type="ORF">GRI68_11870</name>
</gene>
<dbReference type="SUPFAM" id="SSF63737">
    <property type="entry name" value="Leukotriene A4 hydrolase N-terminal domain"/>
    <property type="match status" value="1"/>
</dbReference>
<evidence type="ECO:0000313" key="5">
    <source>
        <dbReference type="Proteomes" id="UP000429229"/>
    </source>
</evidence>
<accession>A0A6I4U565</accession>
<keyword evidence="1" id="KW-0479">Metal-binding</keyword>
<dbReference type="EMBL" id="WTYR01000001">
    <property type="protein sequence ID" value="MXP10876.1"/>
    <property type="molecule type" value="Genomic_DNA"/>
</dbReference>
<feature type="chain" id="PRO_5026125772" evidence="2">
    <location>
        <begin position="34"/>
        <end position="576"/>
    </location>
</feature>
<dbReference type="Pfam" id="PF01433">
    <property type="entry name" value="Peptidase_M1"/>
    <property type="match status" value="1"/>
</dbReference>
<name>A0A6I4U565_9SPHN</name>
<feature type="domain" description="Peptidase M1 membrane alanine aminopeptidase" evidence="3">
    <location>
        <begin position="336"/>
        <end position="447"/>
    </location>
</feature>
<dbReference type="InterPro" id="IPR034015">
    <property type="entry name" value="M1_LTA4H"/>
</dbReference>
<evidence type="ECO:0000259" key="3">
    <source>
        <dbReference type="Pfam" id="PF01433"/>
    </source>
</evidence>
<dbReference type="SUPFAM" id="SSF55486">
    <property type="entry name" value="Metalloproteases ('zincins'), catalytic domain"/>
    <property type="match status" value="1"/>
</dbReference>
<feature type="binding site" evidence="1">
    <location>
        <position position="362"/>
    </location>
    <ligand>
        <name>Zn(2+)</name>
        <dbReference type="ChEBI" id="CHEBI:29105"/>
        <note>catalytic</note>
    </ligand>
</feature>
<feature type="signal peptide" evidence="2">
    <location>
        <begin position="1"/>
        <end position="33"/>
    </location>
</feature>
<dbReference type="InterPro" id="IPR027268">
    <property type="entry name" value="Peptidase_M4/M1_CTD_sf"/>
</dbReference>
<keyword evidence="5" id="KW-1185">Reference proteome</keyword>
<feature type="binding site" evidence="1">
    <location>
        <position position="339"/>
    </location>
    <ligand>
        <name>Zn(2+)</name>
        <dbReference type="ChEBI" id="CHEBI:29105"/>
        <note>catalytic</note>
    </ligand>
</feature>
<dbReference type="CDD" id="cd09603">
    <property type="entry name" value="M1_APN_like"/>
    <property type="match status" value="1"/>
</dbReference>
<evidence type="ECO:0000313" key="4">
    <source>
        <dbReference type="EMBL" id="MXP10876.1"/>
    </source>
</evidence>
<dbReference type="Gene3D" id="2.60.40.1730">
    <property type="entry name" value="tricorn interacting facor f3 domain"/>
    <property type="match status" value="1"/>
</dbReference>
<comment type="caution">
    <text evidence="4">The sequence shown here is derived from an EMBL/GenBank/DDBJ whole genome shotgun (WGS) entry which is preliminary data.</text>
</comment>
<dbReference type="Gene3D" id="1.10.390.10">
    <property type="entry name" value="Neutral Protease Domain 2"/>
    <property type="match status" value="1"/>
</dbReference>
<dbReference type="AlphaFoldDB" id="A0A6I4U565"/>
<dbReference type="GO" id="GO:0008270">
    <property type="term" value="F:zinc ion binding"/>
    <property type="evidence" value="ECO:0007669"/>
    <property type="project" value="InterPro"/>
</dbReference>
<dbReference type="InterPro" id="IPR042097">
    <property type="entry name" value="Aminopeptidase_N-like_N_sf"/>
</dbReference>
<dbReference type="GO" id="GO:0008237">
    <property type="term" value="F:metallopeptidase activity"/>
    <property type="evidence" value="ECO:0007669"/>
    <property type="project" value="InterPro"/>
</dbReference>
<dbReference type="PANTHER" id="PTHR45726:SF3">
    <property type="entry name" value="LEUKOTRIENE A-4 HYDROLASE"/>
    <property type="match status" value="1"/>
</dbReference>
<keyword evidence="1" id="KW-0862">Zinc</keyword>
<evidence type="ECO:0000256" key="2">
    <source>
        <dbReference type="SAM" id="SignalP"/>
    </source>
</evidence>
<dbReference type="PANTHER" id="PTHR45726">
    <property type="entry name" value="LEUKOTRIENE A-4 HYDROLASE"/>
    <property type="match status" value="1"/>
</dbReference>
<keyword evidence="2" id="KW-0732">Signal</keyword>
<dbReference type="InterPro" id="IPR014782">
    <property type="entry name" value="Peptidase_M1_dom"/>
</dbReference>
<dbReference type="Proteomes" id="UP000429229">
    <property type="component" value="Unassembled WGS sequence"/>
</dbReference>
<proteinExistence type="predicted"/>
<evidence type="ECO:0000256" key="1">
    <source>
        <dbReference type="PIRSR" id="PIRSR634015-3"/>
    </source>
</evidence>
<feature type="binding site" evidence="1">
    <location>
        <position position="343"/>
    </location>
    <ligand>
        <name>Zn(2+)</name>
        <dbReference type="ChEBI" id="CHEBI:29105"/>
        <note>catalytic</note>
    </ligand>
</feature>
<protein>
    <submittedName>
        <fullName evidence="4">M1 family peptidase</fullName>
    </submittedName>
</protein>
<comment type="cofactor">
    <cofactor evidence="1">
        <name>Zn(2+)</name>
        <dbReference type="ChEBI" id="CHEBI:29105"/>
    </cofactor>
    <text evidence="1">Binds 1 zinc ion per subunit.</text>
</comment>
<sequence length="576" mass="64416">MRKRPPVCTRERALKFATAVIALGAAIAVPATAQDFGERRTTVSGLPLTADQQAITPEHLWLDIWVDPEAQSIKGRAEYALEIADPASKIEMELDQRFRVTRVSLGKIELPAEGFRHTDGLLTVPLEGARSANGRIALRVDFEGEPRTAPNAPWDGGFVWSQTSDGEPWIATAMQGQGCDLLFPCIDYPTKEIGRVDSTIWVPAESRLYAAGNGKLLGIEDKGDWRGYKWSARQPNTYAIALNIAPYGVIERTHRAPSGQDVPLAFYHLRGDEAGAARMLDELAKYLDWFERRIGPYPFADEKAGIAQTPHLGMEHQTINAYGNGFRESDEPYDWLLFHEFAHEWFANQMTNRSNADMWLHEAAASYMEALYLRDVAGEDAYRAKLDEYLPRIVSKVPVAPGAGIDSGSYLDSSGWGGDIYFKGSWILHTLRELIGDEAFFRSLTRLVYGTAEPKPGAITPIYRDTDEFRQIVEEETGRDLEWFFDVYVRQPAMPLLKGTRDGATLTLEWEVPGNRTFQMPVEVKIGERTIVAEFENNRARVDLGSATAPFTVDPDAKMLRGLPEPVLTPPPPRRN</sequence>
<reference evidence="4 5" key="1">
    <citation type="submission" date="2019-12" db="EMBL/GenBank/DDBJ databases">
        <title>Genomic-based taxomic classification of the family Erythrobacteraceae.</title>
        <authorList>
            <person name="Xu L."/>
        </authorList>
    </citation>
    <scope>NUCLEOTIDE SEQUENCE [LARGE SCALE GENOMIC DNA]</scope>
    <source>
        <strain evidence="4 5">LMG 29519</strain>
    </source>
</reference>